<dbReference type="InterPro" id="IPR006141">
    <property type="entry name" value="Intein_N"/>
</dbReference>
<dbReference type="Pfam" id="PF06074">
    <property type="entry name" value="Portal_Mu"/>
    <property type="match status" value="2"/>
</dbReference>
<feature type="domain" description="HNH nuclease" evidence="4">
    <location>
        <begin position="257"/>
        <end position="307"/>
    </location>
</feature>
<dbReference type="InterPro" id="IPR036844">
    <property type="entry name" value="Hint_dom_sf"/>
</dbReference>
<dbReference type="PROSITE" id="PS50818">
    <property type="entry name" value="INTEIN_C_TER"/>
    <property type="match status" value="1"/>
</dbReference>
<dbReference type="InterPro" id="IPR030934">
    <property type="entry name" value="Intein_C"/>
</dbReference>
<dbReference type="PROSITE" id="PS50817">
    <property type="entry name" value="INTEIN_N_TER"/>
    <property type="match status" value="2"/>
</dbReference>
<name>A0A6M3ITT5_9ZZZZ</name>
<dbReference type="Pfam" id="PF04233">
    <property type="entry name" value="Phage_Mu_F"/>
    <property type="match status" value="1"/>
</dbReference>
<dbReference type="GO" id="GO:0016539">
    <property type="term" value="P:intein-mediated protein splicing"/>
    <property type="evidence" value="ECO:0007669"/>
    <property type="project" value="InterPro"/>
</dbReference>
<dbReference type="SUPFAM" id="SSF51294">
    <property type="entry name" value="Hedgehog/intein (Hint) domain"/>
    <property type="match status" value="2"/>
</dbReference>
<sequence length="1539" mass="177154">MPLGKEQEALTKQEQLVVDFREISVTGSKYMHTKGIVDYNPDALVGRKGLEIYQKMRDDDQVKAVITMKKFARIMTPFEIQPASEDPMDVEICEFVKTNFENIDGTFEDCLLNMFTAFDFGFCLHGDTIIHSPSGDKKIKDLEGKEVWVYAFDLVDKEIKLVQSKPVVKTGINKEVIKISYAWYAGGKVKTNSLICTPEHPILLKDGTYKKAGEIKEGDRIEPLNRKVGKITNNVNGGIHTGLKIKLGERNGRHLGKRALWQKEYHFVYEQVHNCKIPKGFDIHHIDGNKFNNDPDNLVMLSSYVHKSMHTKKNWAKFTKEERHLIALNRVPSLTRGETVTQRNFETWSDPIKRNNRIQGIKREFDGRVREKLFEGNRKYWEDPKKRAEHSANCKIAQANPETKEEQHISLVKAWERRKLRCSKDNHVVINVEKAGCEDVYDMEVPIYHNFAANNIFVHNSVTEKVWYKIGKGKFAGKIGLKALKTREPFYYGFETDDFGNLREDGVVYQGPTNVDLNKLLQNNEKSKLSMGGYRLPVDKFVIYSYNKEFSNYYGQSDLRSAYRSWWSKEILIRFMNIYMERFGMPLAVGTYPKGLSKPDKDALNTVLDNIQAKYAITIPEDMKVELLGVGTGGENQYRSAIEMHNKFISRSILVPDLMGFNEMSGGGSYALGKKHFDVFLWILQKLGRDVEETLVGEQIIKQLVDYNYNNVVDYPSFKFESITAEGTATRANIIQMGVTGGFINPEEEWIREYLAIPKRDKKFALGIQPPQQAGFPGTAGLVPSEQPIDTGDKGTAQGTGEPTNTVPEEPKPEEFRMTKEYVEAIKRWKSKKFASKLISIDKVIPNEEQSKVIDYQKVTGMMVKLNRGEELAPIQIDENNNLIDGHHRLAAYKKANRNAIPYKVVQETKKFQKAKSGKDLPQDSRFDYKIDFKKMEDDLNEYELETVEVLSKIVQQQKEAFLKSIEKKRIVEDKDYKAVEAIQLKFVGDFKKEFEGRLVKLFLDSKLEALREIAEGSNGKIEVVTKFANVTIQPWIPVQPTDAIDFFNRKVLTKIIKKDGTKKLIELATRKILPYYSGKAFAIAGIERQSILDKAKFILLEGIKSGDPANTMYGLSQLFDKYLQTGELVDDELTTPFRLETIVRTNFSEALNAGRKSMMDDLDVSDFVPYRQYSAILDSRVRESHAEMNGRIYRSDNPIWDLISPPNGYNCFPAGTKVRVFSCDRWIYIPIENVKHGDLVFTHLGNSKRVIELHKNKHIGDLIEIEMENGQKLKATSNHLIMTKNRGWVKISELDINDDIDTKHSISVRRQWQGKAGERKRNLIINTRKENMKNPEYRKIKKEAALKQWLGAKGLLRKEKWGLIISIRNKNRTKEEHPNFGRHYTDEQKKNVSNGTRIAMKRPEVVLKHALGIKNRDKLGRISGENNPMYGRSPGHGKGCWFDVLGQGKVYLKSSYEIIVAKYLTDKNVNFRYEYKRFFLDAKTFLPDFYLVDKNKFIEVKGYVRDKDIKKMNEMKQFYPEVKIEMITDMNKLEEVLT</sequence>
<dbReference type="SMART" id="SM00306">
    <property type="entry name" value="HintN"/>
    <property type="match status" value="2"/>
</dbReference>
<reference evidence="5" key="1">
    <citation type="submission" date="2020-03" db="EMBL/GenBank/DDBJ databases">
        <title>The deep terrestrial virosphere.</title>
        <authorList>
            <person name="Holmfeldt K."/>
            <person name="Nilsson E."/>
            <person name="Simone D."/>
            <person name="Lopez-Fernandez M."/>
            <person name="Wu X."/>
            <person name="de Brujin I."/>
            <person name="Lundin D."/>
            <person name="Andersson A."/>
            <person name="Bertilsson S."/>
            <person name="Dopson M."/>
        </authorList>
    </citation>
    <scope>NUCLEOTIDE SEQUENCE</scope>
    <source>
        <strain evidence="5">MM415B01211</strain>
    </source>
</reference>
<dbReference type="InterPro" id="IPR003587">
    <property type="entry name" value="Hint_dom_N"/>
</dbReference>
<evidence type="ECO:0000256" key="1">
    <source>
        <dbReference type="SAM" id="MobiDB-lite"/>
    </source>
</evidence>
<dbReference type="InterPro" id="IPR036086">
    <property type="entry name" value="ParB/Sulfiredoxin_sf"/>
</dbReference>
<evidence type="ECO:0000259" key="2">
    <source>
        <dbReference type="SMART" id="SM00305"/>
    </source>
</evidence>
<evidence type="ECO:0000259" key="3">
    <source>
        <dbReference type="SMART" id="SM00306"/>
    </source>
</evidence>
<dbReference type="InterPro" id="IPR003615">
    <property type="entry name" value="HNH_nuc"/>
</dbReference>
<feature type="region of interest" description="Disordered" evidence="1">
    <location>
        <begin position="777"/>
        <end position="811"/>
    </location>
</feature>
<dbReference type="CDD" id="cd00085">
    <property type="entry name" value="HNHc"/>
    <property type="match status" value="1"/>
</dbReference>
<dbReference type="EMBL" id="MT141391">
    <property type="protein sequence ID" value="QJA59972.1"/>
    <property type="molecule type" value="Genomic_DNA"/>
</dbReference>
<dbReference type="Gene3D" id="3.90.1530.10">
    <property type="entry name" value="Conserved hypothetical protein from pyrococcus furiosus pfu- 392566-001, ParB domain"/>
    <property type="match status" value="1"/>
</dbReference>
<dbReference type="InterPro" id="IPR009279">
    <property type="entry name" value="Portal_Mu"/>
</dbReference>
<feature type="domain" description="Hint" evidence="2">
    <location>
        <begin position="424"/>
        <end position="466"/>
    </location>
</feature>
<dbReference type="InterPro" id="IPR003586">
    <property type="entry name" value="Hint_dom_C"/>
</dbReference>
<dbReference type="NCBIfam" id="TIGR01443">
    <property type="entry name" value="intein_Cterm"/>
    <property type="match status" value="1"/>
</dbReference>
<gene>
    <name evidence="5" type="ORF">MM415B01211_0004</name>
</gene>
<dbReference type="SUPFAM" id="SSF110849">
    <property type="entry name" value="ParB/Sulfiredoxin"/>
    <property type="match status" value="1"/>
</dbReference>
<dbReference type="Gene3D" id="3.40.91.30">
    <property type="match status" value="1"/>
</dbReference>
<evidence type="ECO:0000313" key="5">
    <source>
        <dbReference type="EMBL" id="QJA59972.1"/>
    </source>
</evidence>
<proteinExistence type="predicted"/>
<dbReference type="SUPFAM" id="SSF54060">
    <property type="entry name" value="His-Me finger endonucleases"/>
    <property type="match status" value="1"/>
</dbReference>
<accession>A0A6M3ITT5</accession>
<feature type="domain" description="Hint" evidence="3">
    <location>
        <begin position="121"/>
        <end position="225"/>
    </location>
</feature>
<feature type="domain" description="Hint" evidence="3">
    <location>
        <begin position="1210"/>
        <end position="1305"/>
    </location>
</feature>
<dbReference type="SUPFAM" id="SSF52980">
    <property type="entry name" value="Restriction endonuclease-like"/>
    <property type="match status" value="1"/>
</dbReference>
<dbReference type="InterPro" id="IPR011335">
    <property type="entry name" value="Restrct_endonuc-II-like"/>
</dbReference>
<dbReference type="Gene3D" id="2.170.16.10">
    <property type="entry name" value="Hedgehog/Intein (Hint) domain"/>
    <property type="match status" value="3"/>
</dbReference>
<dbReference type="SMART" id="SM00305">
    <property type="entry name" value="HintC"/>
    <property type="match status" value="1"/>
</dbReference>
<feature type="compositionally biased region" description="Polar residues" evidence="1">
    <location>
        <begin position="797"/>
        <end position="807"/>
    </location>
</feature>
<organism evidence="5">
    <name type="scientific">viral metagenome</name>
    <dbReference type="NCBI Taxonomy" id="1070528"/>
    <lineage>
        <taxon>unclassified sequences</taxon>
        <taxon>metagenomes</taxon>
        <taxon>organismal metagenomes</taxon>
    </lineage>
</organism>
<dbReference type="SMART" id="SM00507">
    <property type="entry name" value="HNHc"/>
    <property type="match status" value="1"/>
</dbReference>
<dbReference type="Pfam" id="PF13392">
    <property type="entry name" value="HNH_3"/>
    <property type="match status" value="1"/>
</dbReference>
<dbReference type="InterPro" id="IPR044925">
    <property type="entry name" value="His-Me_finger_sf"/>
</dbReference>
<dbReference type="NCBIfam" id="TIGR01641">
    <property type="entry name" value="phageSPP1_gp7"/>
    <property type="match status" value="1"/>
</dbReference>
<dbReference type="CDD" id="cd00081">
    <property type="entry name" value="Hint"/>
    <property type="match status" value="2"/>
</dbReference>
<evidence type="ECO:0000259" key="4">
    <source>
        <dbReference type="SMART" id="SM00507"/>
    </source>
</evidence>
<dbReference type="InterPro" id="IPR006528">
    <property type="entry name" value="Phage_head_morphogenesis_dom"/>
</dbReference>
<protein>
    <submittedName>
        <fullName evidence="5">Uncharacterized protein</fullName>
    </submittedName>
</protein>
<dbReference type="Pfam" id="PF14890">
    <property type="entry name" value="Intein_splicing"/>
    <property type="match status" value="1"/>
</dbReference>